<accession>A0A2U1KZR7</accession>
<evidence type="ECO:0008006" key="5">
    <source>
        <dbReference type="Google" id="ProtNLM"/>
    </source>
</evidence>
<evidence type="ECO:0000313" key="4">
    <source>
        <dbReference type="Proteomes" id="UP000245207"/>
    </source>
</evidence>
<proteinExistence type="predicted"/>
<organism evidence="3 4">
    <name type="scientific">Artemisia annua</name>
    <name type="common">Sweet wormwood</name>
    <dbReference type="NCBI Taxonomy" id="35608"/>
    <lineage>
        <taxon>Eukaryota</taxon>
        <taxon>Viridiplantae</taxon>
        <taxon>Streptophyta</taxon>
        <taxon>Embryophyta</taxon>
        <taxon>Tracheophyta</taxon>
        <taxon>Spermatophyta</taxon>
        <taxon>Magnoliopsida</taxon>
        <taxon>eudicotyledons</taxon>
        <taxon>Gunneridae</taxon>
        <taxon>Pentapetalae</taxon>
        <taxon>asterids</taxon>
        <taxon>campanulids</taxon>
        <taxon>Asterales</taxon>
        <taxon>Asteraceae</taxon>
        <taxon>Asteroideae</taxon>
        <taxon>Anthemideae</taxon>
        <taxon>Artemisiinae</taxon>
        <taxon>Artemisia</taxon>
    </lineage>
</organism>
<evidence type="ECO:0000313" key="3">
    <source>
        <dbReference type="EMBL" id="PWA42210.1"/>
    </source>
</evidence>
<dbReference type="EMBL" id="PKPP01012550">
    <property type="protein sequence ID" value="PWA42210.1"/>
    <property type="molecule type" value="Genomic_DNA"/>
</dbReference>
<keyword evidence="4" id="KW-1185">Reference proteome</keyword>
<reference evidence="3 4" key="1">
    <citation type="journal article" date="2018" name="Mol. Plant">
        <title>The genome of Artemisia annua provides insight into the evolution of Asteraceae family and artemisinin biosynthesis.</title>
        <authorList>
            <person name="Shen Q."/>
            <person name="Zhang L."/>
            <person name="Liao Z."/>
            <person name="Wang S."/>
            <person name="Yan T."/>
            <person name="Shi P."/>
            <person name="Liu M."/>
            <person name="Fu X."/>
            <person name="Pan Q."/>
            <person name="Wang Y."/>
            <person name="Lv Z."/>
            <person name="Lu X."/>
            <person name="Zhang F."/>
            <person name="Jiang W."/>
            <person name="Ma Y."/>
            <person name="Chen M."/>
            <person name="Hao X."/>
            <person name="Li L."/>
            <person name="Tang Y."/>
            <person name="Lv G."/>
            <person name="Zhou Y."/>
            <person name="Sun X."/>
            <person name="Brodelius P.E."/>
            <person name="Rose J.K.C."/>
            <person name="Tang K."/>
        </authorList>
    </citation>
    <scope>NUCLEOTIDE SEQUENCE [LARGE SCALE GENOMIC DNA]</scope>
    <source>
        <strain evidence="4">cv. Huhao1</strain>
        <tissue evidence="3">Leaf</tissue>
    </source>
</reference>
<dbReference type="AlphaFoldDB" id="A0A2U1KZR7"/>
<dbReference type="PANTHER" id="PTHR33223:SF6">
    <property type="entry name" value="CCHC-TYPE DOMAIN-CONTAINING PROTEIN"/>
    <property type="match status" value="1"/>
</dbReference>
<dbReference type="OrthoDB" id="1305902at2759"/>
<gene>
    <name evidence="3" type="ORF">CTI12_AA544840</name>
</gene>
<feature type="region of interest" description="Disordered" evidence="2">
    <location>
        <begin position="224"/>
        <end position="249"/>
    </location>
</feature>
<sequence>MYSDTEVNEGNNIDALTMEQFMDRTNEDYDGGVTSEPDTVKFEFKGQIIEEVQDRQFSGENDEEDAQEHLEEVLYIVSTYGSANVSTSKLMPQVFPISLTGQARKWFNRLPREFVQIKEETLYQAWERYNELLYRCPTNELNNQMQVFVFYRGLDEYARNILDSQRPIPGLTPEKAFQAIQRTAEHVHKWHLETGYGPRDNFKHKVMKTLVRNDGGYAAEFERAGKERNEAERNQPSEEVKSLLGRSRSDSSEETVHKYIAESIKRQEREEEMLKKFVESTASSLKAHDIGIRNLELKVEQCTNTIKECLKRDKVKLRNEKEQLLLNELESLPINAPLVKSIKTETYNLKHLQGFLEAKDKLEGDQDEFDLEEFLKGDEMQETPLENDDGSPIENFDVFIDFEESNHGIKMDTREGYHEINSMDVVPPRLDEEDTLALPMQPSFLETGIRLHNSNPYTLQLTCKIGVAF</sequence>
<feature type="coiled-coil region" evidence="1">
    <location>
        <begin position="292"/>
        <end position="332"/>
    </location>
</feature>
<dbReference type="PANTHER" id="PTHR33223">
    <property type="entry name" value="CCHC-TYPE DOMAIN-CONTAINING PROTEIN"/>
    <property type="match status" value="1"/>
</dbReference>
<keyword evidence="1" id="KW-0175">Coiled coil</keyword>
<dbReference type="Proteomes" id="UP000245207">
    <property type="component" value="Unassembled WGS sequence"/>
</dbReference>
<protein>
    <recommendedName>
        <fullName evidence="5">Retrotransposon gag domain-containing protein</fullName>
    </recommendedName>
</protein>
<name>A0A2U1KZR7_ARTAN</name>
<comment type="caution">
    <text evidence="3">The sequence shown here is derived from an EMBL/GenBank/DDBJ whole genome shotgun (WGS) entry which is preliminary data.</text>
</comment>
<evidence type="ECO:0000256" key="2">
    <source>
        <dbReference type="SAM" id="MobiDB-lite"/>
    </source>
</evidence>
<evidence type="ECO:0000256" key="1">
    <source>
        <dbReference type="SAM" id="Coils"/>
    </source>
</evidence>